<gene>
    <name evidence="2" type="ORF">ACFSM5_03715</name>
</gene>
<keyword evidence="1" id="KW-0812">Transmembrane</keyword>
<feature type="transmembrane region" description="Helical" evidence="1">
    <location>
        <begin position="21"/>
        <end position="41"/>
    </location>
</feature>
<feature type="transmembrane region" description="Helical" evidence="1">
    <location>
        <begin position="61"/>
        <end position="81"/>
    </location>
</feature>
<evidence type="ECO:0000313" key="3">
    <source>
        <dbReference type="Proteomes" id="UP001597295"/>
    </source>
</evidence>
<keyword evidence="1" id="KW-1133">Transmembrane helix</keyword>
<evidence type="ECO:0000256" key="1">
    <source>
        <dbReference type="SAM" id="Phobius"/>
    </source>
</evidence>
<accession>A0ABW5DR22</accession>
<keyword evidence="3" id="KW-1185">Reference proteome</keyword>
<comment type="caution">
    <text evidence="2">The sequence shown here is derived from an EMBL/GenBank/DDBJ whole genome shotgun (WGS) entry which is preliminary data.</text>
</comment>
<protein>
    <submittedName>
        <fullName evidence="2">Uncharacterized protein</fullName>
    </submittedName>
</protein>
<dbReference type="EMBL" id="JBHUIP010000003">
    <property type="protein sequence ID" value="MFD2261981.1"/>
    <property type="molecule type" value="Genomic_DNA"/>
</dbReference>
<reference evidence="3" key="1">
    <citation type="journal article" date="2019" name="Int. J. Syst. Evol. Microbiol.">
        <title>The Global Catalogue of Microorganisms (GCM) 10K type strain sequencing project: providing services to taxonomists for standard genome sequencing and annotation.</title>
        <authorList>
            <consortium name="The Broad Institute Genomics Platform"/>
            <consortium name="The Broad Institute Genome Sequencing Center for Infectious Disease"/>
            <person name="Wu L."/>
            <person name="Ma J."/>
        </authorList>
    </citation>
    <scope>NUCLEOTIDE SEQUENCE [LARGE SCALE GENOMIC DNA]</scope>
    <source>
        <strain evidence="3">CGMCC 1.19062</strain>
    </source>
</reference>
<evidence type="ECO:0000313" key="2">
    <source>
        <dbReference type="EMBL" id="MFD2261981.1"/>
    </source>
</evidence>
<keyword evidence="1" id="KW-0472">Membrane</keyword>
<proteinExistence type="predicted"/>
<sequence length="87" mass="9900">MRASAMQQKLRRKPNIHLIGPMGAILFFAMMLPIKAVTMLIEFLAERGMSNFSADAVQSAQYGLFSLNIVVGLSYIAIMWIRFYREI</sequence>
<organism evidence="2 3">
    <name type="scientific">Lacibacterium aquatile</name>
    <dbReference type="NCBI Taxonomy" id="1168082"/>
    <lineage>
        <taxon>Bacteria</taxon>
        <taxon>Pseudomonadati</taxon>
        <taxon>Pseudomonadota</taxon>
        <taxon>Alphaproteobacteria</taxon>
        <taxon>Rhodospirillales</taxon>
        <taxon>Rhodospirillaceae</taxon>
    </lineage>
</organism>
<dbReference type="Proteomes" id="UP001597295">
    <property type="component" value="Unassembled WGS sequence"/>
</dbReference>
<name>A0ABW5DR22_9PROT</name>
<dbReference type="RefSeq" id="WP_379874891.1">
    <property type="nucleotide sequence ID" value="NZ_JBHUIP010000003.1"/>
</dbReference>